<dbReference type="InterPro" id="IPR014729">
    <property type="entry name" value="Rossmann-like_a/b/a_fold"/>
</dbReference>
<dbReference type="Proteomes" id="UP000324758">
    <property type="component" value="Unassembled WGS sequence"/>
</dbReference>
<dbReference type="InterPro" id="IPR002305">
    <property type="entry name" value="aa-tRNA-synth_Ic"/>
</dbReference>
<dbReference type="EMBL" id="VSSS01000037">
    <property type="protein sequence ID" value="TYL92605.1"/>
    <property type="molecule type" value="Genomic_DNA"/>
</dbReference>
<evidence type="ECO:0000256" key="6">
    <source>
        <dbReference type="ARBA" id="ARBA00022917"/>
    </source>
</evidence>
<keyword evidence="6 10" id="KW-0648">Protein biosynthesis</keyword>
<proteinExistence type="inferred from homology"/>
<dbReference type="FunFam" id="1.10.240.10:FF:000005">
    <property type="entry name" value="Tryptophan--tRNA ligase"/>
    <property type="match status" value="1"/>
</dbReference>
<dbReference type="RefSeq" id="WP_148774739.1">
    <property type="nucleotide sequence ID" value="NZ_VSSS01000037.1"/>
</dbReference>
<dbReference type="GO" id="GO:0005829">
    <property type="term" value="C:cytosol"/>
    <property type="evidence" value="ECO:0007669"/>
    <property type="project" value="TreeGrafter"/>
</dbReference>
<comment type="caution">
    <text evidence="11">The sequence shown here is derived from an EMBL/GenBank/DDBJ whole genome shotgun (WGS) entry which is preliminary data.</text>
</comment>
<dbReference type="Pfam" id="PF00579">
    <property type="entry name" value="tRNA-synt_1b"/>
    <property type="match status" value="1"/>
</dbReference>
<keyword evidence="3 10" id="KW-0436">Ligase</keyword>
<sequence length="321" mass="35628">MRVLTGIQSSGKPHLGNIIGAVLPALADGQQSGNPAFHFIADLHSLTTSREGALRRENTSSVAAAWLAFGCDPNKDVLYRQSRAPAVTELTWYLSCFTPDGLLARAHSFKDKSSNLSDVNAGLFIYPVLMAADILLYQASRIPVGKDQKQHIEITRDIAKVFNNHYGQTFVLPEPVIREEIMTIPGLDGRKMSKSYNNYIDIFQSDKGLKQVICRIVTDSTPVNEPKNPDQCSVFALYRAVASEQETVDMREQYLAGRIGYGAAKDQLYKMLLSKFGDQRERYSTLMSRPKIIEEALQAGETKARAVAQETIVAVRDHLGF</sequence>
<evidence type="ECO:0000313" key="11">
    <source>
        <dbReference type="EMBL" id="TYL92605.1"/>
    </source>
</evidence>
<evidence type="ECO:0000256" key="1">
    <source>
        <dbReference type="ARBA" id="ARBA00005594"/>
    </source>
</evidence>
<evidence type="ECO:0000256" key="4">
    <source>
        <dbReference type="ARBA" id="ARBA00022741"/>
    </source>
</evidence>
<dbReference type="Gene3D" id="1.10.240.10">
    <property type="entry name" value="Tyrosyl-Transfer RNA Synthetase"/>
    <property type="match status" value="1"/>
</dbReference>
<dbReference type="PRINTS" id="PR01039">
    <property type="entry name" value="TRNASYNTHTRP"/>
</dbReference>
<dbReference type="InterPro" id="IPR050203">
    <property type="entry name" value="Trp-tRNA_synthetase"/>
</dbReference>
<evidence type="ECO:0000256" key="10">
    <source>
        <dbReference type="RuleBase" id="RU363036"/>
    </source>
</evidence>
<accession>A0A5D3KC66</accession>
<keyword evidence="12" id="KW-1185">Reference proteome</keyword>
<dbReference type="InterPro" id="IPR002306">
    <property type="entry name" value="Trp-tRNA-ligase"/>
</dbReference>
<dbReference type="GO" id="GO:0006436">
    <property type="term" value="P:tryptophanyl-tRNA aminoacylation"/>
    <property type="evidence" value="ECO:0007669"/>
    <property type="project" value="UniProtKB-UniRule"/>
</dbReference>
<dbReference type="SUPFAM" id="SSF52374">
    <property type="entry name" value="Nucleotidylyl transferase"/>
    <property type="match status" value="1"/>
</dbReference>
<dbReference type="AlphaFoldDB" id="A0A5D3KC66"/>
<evidence type="ECO:0000256" key="3">
    <source>
        <dbReference type="ARBA" id="ARBA00022598"/>
    </source>
</evidence>
<evidence type="ECO:0000256" key="9">
    <source>
        <dbReference type="NCBIfam" id="TIGR00233"/>
    </source>
</evidence>
<dbReference type="GO" id="GO:0004830">
    <property type="term" value="F:tryptophan-tRNA ligase activity"/>
    <property type="evidence" value="ECO:0007669"/>
    <property type="project" value="UniProtKB-UniRule"/>
</dbReference>
<name>A0A5D3KC66_9BRAD</name>
<dbReference type="GO" id="GO:0005524">
    <property type="term" value="F:ATP binding"/>
    <property type="evidence" value="ECO:0007669"/>
    <property type="project" value="UniProtKB-KW"/>
</dbReference>
<dbReference type="EC" id="6.1.1.2" evidence="2 9"/>
<dbReference type="CDD" id="cd00806">
    <property type="entry name" value="TrpRS_core"/>
    <property type="match status" value="1"/>
</dbReference>
<gene>
    <name evidence="11" type="primary">trpS</name>
    <name evidence="11" type="ORF">FXB40_24510</name>
</gene>
<comment type="catalytic activity">
    <reaction evidence="8">
        <text>tRNA(Trp) + L-tryptophan + ATP = L-tryptophyl-tRNA(Trp) + AMP + diphosphate + H(+)</text>
        <dbReference type="Rhea" id="RHEA:24080"/>
        <dbReference type="Rhea" id="RHEA-COMP:9671"/>
        <dbReference type="Rhea" id="RHEA-COMP:9705"/>
        <dbReference type="ChEBI" id="CHEBI:15378"/>
        <dbReference type="ChEBI" id="CHEBI:30616"/>
        <dbReference type="ChEBI" id="CHEBI:33019"/>
        <dbReference type="ChEBI" id="CHEBI:57912"/>
        <dbReference type="ChEBI" id="CHEBI:78442"/>
        <dbReference type="ChEBI" id="CHEBI:78535"/>
        <dbReference type="ChEBI" id="CHEBI:456215"/>
        <dbReference type="EC" id="6.1.1.2"/>
    </reaction>
</comment>
<dbReference type="PANTHER" id="PTHR43766:SF1">
    <property type="entry name" value="TRYPTOPHAN--TRNA LIGASE, MITOCHONDRIAL"/>
    <property type="match status" value="1"/>
</dbReference>
<keyword evidence="7 10" id="KW-0030">Aminoacyl-tRNA synthetase</keyword>
<evidence type="ECO:0000256" key="7">
    <source>
        <dbReference type="ARBA" id="ARBA00023146"/>
    </source>
</evidence>
<evidence type="ECO:0000313" key="12">
    <source>
        <dbReference type="Proteomes" id="UP000324758"/>
    </source>
</evidence>
<evidence type="ECO:0000256" key="8">
    <source>
        <dbReference type="ARBA" id="ARBA00049929"/>
    </source>
</evidence>
<dbReference type="NCBIfam" id="TIGR00233">
    <property type="entry name" value="trpS"/>
    <property type="match status" value="1"/>
</dbReference>
<reference evidence="11 12" key="1">
    <citation type="submission" date="2019-08" db="EMBL/GenBank/DDBJ databases">
        <title>Bradyrhizobium hipponensis sp. nov., a rhizobium isolated from a Lupinus angustifolius root nodule in Tunisia.</title>
        <authorList>
            <person name="Off K."/>
            <person name="Rejili M."/>
            <person name="Mars M."/>
            <person name="Brachmann A."/>
            <person name="Marin M."/>
        </authorList>
    </citation>
    <scope>NUCLEOTIDE SEQUENCE [LARGE SCALE GENOMIC DNA]</scope>
    <source>
        <strain evidence="11 12">CTAW71</strain>
    </source>
</reference>
<organism evidence="11 12">
    <name type="scientific">Bradyrhizobium rifense</name>
    <dbReference type="NCBI Taxonomy" id="515499"/>
    <lineage>
        <taxon>Bacteria</taxon>
        <taxon>Pseudomonadati</taxon>
        <taxon>Pseudomonadota</taxon>
        <taxon>Alphaproteobacteria</taxon>
        <taxon>Hyphomicrobiales</taxon>
        <taxon>Nitrobacteraceae</taxon>
        <taxon>Bradyrhizobium</taxon>
    </lineage>
</organism>
<dbReference type="OrthoDB" id="9801042at2"/>
<dbReference type="PANTHER" id="PTHR43766">
    <property type="entry name" value="TRYPTOPHAN--TRNA LIGASE, MITOCHONDRIAL"/>
    <property type="match status" value="1"/>
</dbReference>
<dbReference type="Gene3D" id="3.40.50.620">
    <property type="entry name" value="HUPs"/>
    <property type="match status" value="1"/>
</dbReference>
<evidence type="ECO:0000256" key="2">
    <source>
        <dbReference type="ARBA" id="ARBA00013161"/>
    </source>
</evidence>
<keyword evidence="5 10" id="KW-0067">ATP-binding</keyword>
<keyword evidence="4 10" id="KW-0547">Nucleotide-binding</keyword>
<evidence type="ECO:0000256" key="5">
    <source>
        <dbReference type="ARBA" id="ARBA00022840"/>
    </source>
</evidence>
<protein>
    <recommendedName>
        <fullName evidence="2 9">Tryptophan--tRNA ligase</fullName>
        <ecNumber evidence="2 9">6.1.1.2</ecNumber>
    </recommendedName>
</protein>
<comment type="similarity">
    <text evidence="1 10">Belongs to the class-I aminoacyl-tRNA synthetase family.</text>
</comment>